<evidence type="ECO:0000313" key="2">
    <source>
        <dbReference type="EMBL" id="EFJ42882.1"/>
    </source>
</evidence>
<dbReference type="SUPFAM" id="SSF53254">
    <property type="entry name" value="Phosphoglycerate mutase-like"/>
    <property type="match status" value="1"/>
</dbReference>
<dbReference type="OrthoDB" id="414418at2759"/>
<proteinExistence type="predicted"/>
<dbReference type="KEGG" id="vcn:VOLCADRAFT_97074"/>
<dbReference type="InParanoid" id="D8UBU1"/>
<dbReference type="STRING" id="3068.D8UBU1"/>
<sequence>MRHAQRQDEVDDNWTAAEAARPGGRPWDPPLSSPHGLAEAEAAAEKLAAWECSTGARIVSVVTSPFLRCLQTASAACRRLGLQQLHLSWEFSEALCRVAGIPSGPLPTWMWPPPQGGATTGQGTQAQITGGSSISCAGSGSSRGLTHEDFLGQLGALVIAAPAGGGSAAPSVAVETAAVARAHQLPQQQEGRHIGSSGEAARPQRQLEKQKRGEGAGSSGDVDGMDGAAAATLRRAGKLLPEAPSSASSSRSGTAEGQVLQGLCVTVLPVRSLPGRTLAAAGGIAHVGPAEGPCRGAVAPDSEVEMERQSPETLEAAYERYRSALQCLMATAAAAGGDIADGGNAVGHGKGGGGGDLGALAAASLGNPEAALSSEAAVEERTCGVPGDLGPWSAVWQARPARRTLKDVVGTAAEADSNDDAGCRGDCAAAAAVQNGPTVTAVGSRAPGSGTPDEAAASTSSRPGGGEGTENGVTCCGEDHDSCPSLQRHPTPPVSTAQDTPPYVYNGMPGTAVLVVTHGDAVACAAATVAPWVLVYEVRHTGFVVLASGERCEDRGKLFCCGDHANVAAAEPGRTEPERPGSGSGPGGQDRLGRRSGGVHDAAAWELVPDIQGNQGVLWMSTLG</sequence>
<feature type="region of interest" description="Disordered" evidence="1">
    <location>
        <begin position="1"/>
        <end position="35"/>
    </location>
</feature>
<keyword evidence="3" id="KW-1185">Reference proteome</keyword>
<feature type="region of interest" description="Disordered" evidence="1">
    <location>
        <begin position="184"/>
        <end position="226"/>
    </location>
</feature>
<feature type="region of interest" description="Disordered" evidence="1">
    <location>
        <begin position="439"/>
        <end position="473"/>
    </location>
</feature>
<accession>D8UBU1</accession>
<dbReference type="PANTHER" id="PTHR16469">
    <property type="entry name" value="UBIQUITIN-ASSOCIATED AND SH3 DOMAIN-CONTAINING BA-RELATED"/>
    <property type="match status" value="1"/>
</dbReference>
<dbReference type="AlphaFoldDB" id="D8UBU1"/>
<dbReference type="Gene3D" id="3.40.50.1240">
    <property type="entry name" value="Phosphoglycerate mutase-like"/>
    <property type="match status" value="1"/>
</dbReference>
<dbReference type="EMBL" id="GL378378">
    <property type="protein sequence ID" value="EFJ42882.1"/>
    <property type="molecule type" value="Genomic_DNA"/>
</dbReference>
<dbReference type="InterPro" id="IPR051710">
    <property type="entry name" value="Phosphatase_SH3-domain"/>
</dbReference>
<dbReference type="Proteomes" id="UP000001058">
    <property type="component" value="Unassembled WGS sequence"/>
</dbReference>
<name>D8UBU1_VOLCA</name>
<dbReference type="InterPro" id="IPR029033">
    <property type="entry name" value="His_PPase_superfam"/>
</dbReference>
<dbReference type="GeneID" id="9626585"/>
<feature type="compositionally biased region" description="Basic and acidic residues" evidence="1">
    <location>
        <begin position="205"/>
        <end position="214"/>
    </location>
</feature>
<protein>
    <submittedName>
        <fullName evidence="2">Uncharacterized protein</fullName>
    </submittedName>
</protein>
<evidence type="ECO:0000313" key="3">
    <source>
        <dbReference type="Proteomes" id="UP000001058"/>
    </source>
</evidence>
<evidence type="ECO:0000256" key="1">
    <source>
        <dbReference type="SAM" id="MobiDB-lite"/>
    </source>
</evidence>
<gene>
    <name evidence="2" type="ORF">VOLCADRAFT_97074</name>
</gene>
<feature type="region of interest" description="Disordered" evidence="1">
    <location>
        <begin position="571"/>
        <end position="596"/>
    </location>
</feature>
<reference evidence="2 3" key="1">
    <citation type="journal article" date="2010" name="Science">
        <title>Genomic analysis of organismal complexity in the multicellular green alga Volvox carteri.</title>
        <authorList>
            <person name="Prochnik S.E."/>
            <person name="Umen J."/>
            <person name="Nedelcu A.M."/>
            <person name="Hallmann A."/>
            <person name="Miller S.M."/>
            <person name="Nishii I."/>
            <person name="Ferris P."/>
            <person name="Kuo A."/>
            <person name="Mitros T."/>
            <person name="Fritz-Laylin L.K."/>
            <person name="Hellsten U."/>
            <person name="Chapman J."/>
            <person name="Simakov O."/>
            <person name="Rensing S.A."/>
            <person name="Terry A."/>
            <person name="Pangilinan J."/>
            <person name="Kapitonov V."/>
            <person name="Jurka J."/>
            <person name="Salamov A."/>
            <person name="Shapiro H."/>
            <person name="Schmutz J."/>
            <person name="Grimwood J."/>
            <person name="Lindquist E."/>
            <person name="Lucas S."/>
            <person name="Grigoriev I.V."/>
            <person name="Schmitt R."/>
            <person name="Kirk D."/>
            <person name="Rokhsar D.S."/>
        </authorList>
    </citation>
    <scope>NUCLEOTIDE SEQUENCE [LARGE SCALE GENOMIC DNA]</scope>
    <source>
        <strain evidence="3">f. Nagariensis / Eve</strain>
    </source>
</reference>
<dbReference type="Pfam" id="PF00300">
    <property type="entry name" value="His_Phos_1"/>
    <property type="match status" value="1"/>
</dbReference>
<organism evidence="3">
    <name type="scientific">Volvox carteri f. nagariensis</name>
    <dbReference type="NCBI Taxonomy" id="3068"/>
    <lineage>
        <taxon>Eukaryota</taxon>
        <taxon>Viridiplantae</taxon>
        <taxon>Chlorophyta</taxon>
        <taxon>core chlorophytes</taxon>
        <taxon>Chlorophyceae</taxon>
        <taxon>CS clade</taxon>
        <taxon>Chlamydomonadales</taxon>
        <taxon>Volvocaceae</taxon>
        <taxon>Volvox</taxon>
    </lineage>
</organism>
<dbReference type="RefSeq" id="XP_002956142.1">
    <property type="nucleotide sequence ID" value="XM_002956096.1"/>
</dbReference>
<dbReference type="InterPro" id="IPR013078">
    <property type="entry name" value="His_Pase_superF_clade-1"/>
</dbReference>
<dbReference type="PANTHER" id="PTHR16469:SF27">
    <property type="entry name" value="UBIQUITIN-ASSOCIATED AND SH3 DOMAIN-CONTAINING BA-RELATED"/>
    <property type="match status" value="1"/>
</dbReference>